<evidence type="ECO:0000256" key="7">
    <source>
        <dbReference type="ARBA" id="ARBA00023002"/>
    </source>
</evidence>
<accession>A0AAD8IZ62</accession>
<evidence type="ECO:0000313" key="13">
    <source>
        <dbReference type="Proteomes" id="UP001237642"/>
    </source>
</evidence>
<keyword evidence="4 11" id="KW-0812">Transmembrane</keyword>
<reference evidence="12" key="1">
    <citation type="submission" date="2023-02" db="EMBL/GenBank/DDBJ databases">
        <title>Genome of toxic invasive species Heracleum sosnowskyi carries increased number of genes despite the absence of recent whole-genome duplications.</title>
        <authorList>
            <person name="Schelkunov M."/>
            <person name="Shtratnikova V."/>
            <person name="Makarenko M."/>
            <person name="Klepikova A."/>
            <person name="Omelchenko D."/>
            <person name="Novikova G."/>
            <person name="Obukhova E."/>
            <person name="Bogdanov V."/>
            <person name="Penin A."/>
            <person name="Logacheva M."/>
        </authorList>
    </citation>
    <scope>NUCLEOTIDE SEQUENCE</scope>
    <source>
        <strain evidence="12">Hsosn_3</strain>
        <tissue evidence="12">Leaf</tissue>
    </source>
</reference>
<keyword evidence="9" id="KW-0503">Monooxygenase</keyword>
<comment type="subcellular location">
    <subcellularLocation>
        <location evidence="2">Membrane</location>
    </subcellularLocation>
</comment>
<name>A0AAD8IZ62_9APIA</name>
<evidence type="ECO:0000256" key="3">
    <source>
        <dbReference type="ARBA" id="ARBA00022617"/>
    </source>
</evidence>
<evidence type="ECO:0008006" key="14">
    <source>
        <dbReference type="Google" id="ProtNLM"/>
    </source>
</evidence>
<dbReference type="GO" id="GO:0016020">
    <property type="term" value="C:membrane"/>
    <property type="evidence" value="ECO:0007669"/>
    <property type="project" value="UniProtKB-SubCell"/>
</dbReference>
<evidence type="ECO:0000313" key="12">
    <source>
        <dbReference type="EMBL" id="KAK1393446.1"/>
    </source>
</evidence>
<evidence type="ECO:0000256" key="10">
    <source>
        <dbReference type="ARBA" id="ARBA00023136"/>
    </source>
</evidence>
<proteinExistence type="predicted"/>
<protein>
    <recommendedName>
        <fullName evidence="14">Cytochrome P450</fullName>
    </recommendedName>
</protein>
<feature type="transmembrane region" description="Helical" evidence="11">
    <location>
        <begin position="103"/>
        <end position="121"/>
    </location>
</feature>
<keyword evidence="10 11" id="KW-0472">Membrane</keyword>
<dbReference type="GO" id="GO:0046872">
    <property type="term" value="F:metal ion binding"/>
    <property type="evidence" value="ECO:0007669"/>
    <property type="project" value="UniProtKB-KW"/>
</dbReference>
<evidence type="ECO:0000256" key="1">
    <source>
        <dbReference type="ARBA" id="ARBA00001971"/>
    </source>
</evidence>
<reference evidence="12" key="2">
    <citation type="submission" date="2023-05" db="EMBL/GenBank/DDBJ databases">
        <authorList>
            <person name="Schelkunov M.I."/>
        </authorList>
    </citation>
    <scope>NUCLEOTIDE SEQUENCE</scope>
    <source>
        <strain evidence="12">Hsosn_3</strain>
        <tissue evidence="12">Leaf</tissue>
    </source>
</reference>
<keyword evidence="7" id="KW-0560">Oxidoreductase</keyword>
<evidence type="ECO:0000256" key="9">
    <source>
        <dbReference type="ARBA" id="ARBA00023033"/>
    </source>
</evidence>
<dbReference type="AlphaFoldDB" id="A0AAD8IZ62"/>
<evidence type="ECO:0000256" key="5">
    <source>
        <dbReference type="ARBA" id="ARBA00022723"/>
    </source>
</evidence>
<keyword evidence="13" id="KW-1185">Reference proteome</keyword>
<keyword evidence="5" id="KW-0479">Metal-binding</keyword>
<comment type="cofactor">
    <cofactor evidence="1">
        <name>heme</name>
        <dbReference type="ChEBI" id="CHEBI:30413"/>
    </cofactor>
</comment>
<dbReference type="EMBL" id="JAUIZM010000003">
    <property type="protein sequence ID" value="KAK1393446.1"/>
    <property type="molecule type" value="Genomic_DNA"/>
</dbReference>
<keyword evidence="3" id="KW-0349">Heme</keyword>
<sequence>MRMIAGKRSYGDVLDDPQHVRKIIEEVLSISNSYPGDFLPFLKWIDYKNYHKCAAALRKKRDQILHIPPTPFPKLPIIGHLYLIKEPLHRTLDTLSKTIGPSFLYLLVLSLSLSCLHQLQLRNASLKTMLF</sequence>
<evidence type="ECO:0000256" key="11">
    <source>
        <dbReference type="SAM" id="Phobius"/>
    </source>
</evidence>
<comment type="caution">
    <text evidence="12">The sequence shown here is derived from an EMBL/GenBank/DDBJ whole genome shotgun (WGS) entry which is preliminary data.</text>
</comment>
<gene>
    <name evidence="12" type="ORF">POM88_012502</name>
</gene>
<dbReference type="GO" id="GO:0004497">
    <property type="term" value="F:monooxygenase activity"/>
    <property type="evidence" value="ECO:0007669"/>
    <property type="project" value="UniProtKB-KW"/>
</dbReference>
<evidence type="ECO:0000256" key="8">
    <source>
        <dbReference type="ARBA" id="ARBA00023004"/>
    </source>
</evidence>
<dbReference type="InterPro" id="IPR050651">
    <property type="entry name" value="Plant_Cytochrome_P450_Monoox"/>
</dbReference>
<keyword evidence="6 11" id="KW-1133">Transmembrane helix</keyword>
<organism evidence="12 13">
    <name type="scientific">Heracleum sosnowskyi</name>
    <dbReference type="NCBI Taxonomy" id="360622"/>
    <lineage>
        <taxon>Eukaryota</taxon>
        <taxon>Viridiplantae</taxon>
        <taxon>Streptophyta</taxon>
        <taxon>Embryophyta</taxon>
        <taxon>Tracheophyta</taxon>
        <taxon>Spermatophyta</taxon>
        <taxon>Magnoliopsida</taxon>
        <taxon>eudicotyledons</taxon>
        <taxon>Gunneridae</taxon>
        <taxon>Pentapetalae</taxon>
        <taxon>asterids</taxon>
        <taxon>campanulids</taxon>
        <taxon>Apiales</taxon>
        <taxon>Apiaceae</taxon>
        <taxon>Apioideae</taxon>
        <taxon>apioid superclade</taxon>
        <taxon>Tordylieae</taxon>
        <taxon>Tordyliinae</taxon>
        <taxon>Heracleum</taxon>
    </lineage>
</organism>
<evidence type="ECO:0000256" key="6">
    <source>
        <dbReference type="ARBA" id="ARBA00022989"/>
    </source>
</evidence>
<dbReference type="PANTHER" id="PTHR47947">
    <property type="entry name" value="CYTOCHROME P450 82C3-RELATED"/>
    <property type="match status" value="1"/>
</dbReference>
<dbReference type="Proteomes" id="UP001237642">
    <property type="component" value="Unassembled WGS sequence"/>
</dbReference>
<evidence type="ECO:0000256" key="2">
    <source>
        <dbReference type="ARBA" id="ARBA00004370"/>
    </source>
</evidence>
<keyword evidence="8" id="KW-0408">Iron</keyword>
<dbReference type="PANTHER" id="PTHR47947:SF26">
    <property type="entry name" value="CYTOCHROME P450"/>
    <property type="match status" value="1"/>
</dbReference>
<evidence type="ECO:0000256" key="4">
    <source>
        <dbReference type="ARBA" id="ARBA00022692"/>
    </source>
</evidence>